<keyword evidence="1" id="KW-1133">Transmembrane helix</keyword>
<dbReference type="EMBL" id="JAVDYB010000001">
    <property type="protein sequence ID" value="MDR7280173.1"/>
    <property type="molecule type" value="Genomic_DNA"/>
</dbReference>
<keyword evidence="4" id="KW-1185">Reference proteome</keyword>
<dbReference type="PROSITE" id="PS51318">
    <property type="entry name" value="TAT"/>
    <property type="match status" value="1"/>
</dbReference>
<gene>
    <name evidence="3" type="ORF">J2S41_006951</name>
</gene>
<feature type="signal peptide" evidence="2">
    <location>
        <begin position="1"/>
        <end position="30"/>
    </location>
</feature>
<feature type="transmembrane region" description="Helical" evidence="1">
    <location>
        <begin position="500"/>
        <end position="519"/>
    </location>
</feature>
<keyword evidence="2" id="KW-0732">Signal</keyword>
<feature type="chain" id="PRO_5042188604" evidence="2">
    <location>
        <begin position="31"/>
        <end position="528"/>
    </location>
</feature>
<evidence type="ECO:0000313" key="3">
    <source>
        <dbReference type="EMBL" id="MDR7280173.1"/>
    </source>
</evidence>
<proteinExistence type="predicted"/>
<dbReference type="NCBIfam" id="TIGR01167">
    <property type="entry name" value="LPXTG_anchor"/>
    <property type="match status" value="1"/>
</dbReference>
<evidence type="ECO:0000256" key="2">
    <source>
        <dbReference type="SAM" id="SignalP"/>
    </source>
</evidence>
<reference evidence="3" key="1">
    <citation type="submission" date="2023-07" db="EMBL/GenBank/DDBJ databases">
        <title>Sequencing the genomes of 1000 actinobacteria strains.</title>
        <authorList>
            <person name="Klenk H.-P."/>
        </authorList>
    </citation>
    <scope>NUCLEOTIDE SEQUENCE</scope>
    <source>
        <strain evidence="3">DSM 44707</strain>
    </source>
</reference>
<organism evidence="3 4">
    <name type="scientific">Catenuloplanes atrovinosus</name>
    <dbReference type="NCBI Taxonomy" id="137266"/>
    <lineage>
        <taxon>Bacteria</taxon>
        <taxon>Bacillati</taxon>
        <taxon>Actinomycetota</taxon>
        <taxon>Actinomycetes</taxon>
        <taxon>Micromonosporales</taxon>
        <taxon>Micromonosporaceae</taxon>
        <taxon>Catenuloplanes</taxon>
    </lineage>
</organism>
<sequence length="528" mass="54001">MIRNSRRMLAGLGVAFTAAAVAVSGTPAQAAESGLTSFFEDVTIAAGSPGIVQSVNVYSVDPVSTTDISIVFDTSGLANVATIAPEAEEFWDDFTCATAGTIITCTWNKEWPVEFNEGGLSVLDVVITPVDGAAVDASGSLSTTVTAVGASHTTTSKITIGEGVNLAATSQEITGSATPNSTVAAASGVRNVGEKTAEGVVLWVSGTPGMGLAQYGNCQYMTQNGYRQTYCEFDDELAPGSTHQVEFDLQLSGQVFAPGRQYGFFEWMTPAAFADRAAWQKFAGVTFTPGTGAPLELTEASSATRRAQVDIDPADNGGMIEIAVTGTNAADLEALGVEFDGEAGTSATVQVGVKNHGPALLDGSMGGFSATAIRVEVPAGTTVTEVDEACNNDTNASDGWVGPTPGGTVYHCYTDTQLLPGEQEVFDFTFRIDQKKTNAVGSVTANPKAWLDGRSGDTNAKNDVAYILVNGDGTLPPPGGEGGQGGGGGTLPITGAKAGLIGAAGAVLLAAGVAGFLLARRRRTTFVA</sequence>
<comment type="caution">
    <text evidence="3">The sequence shown here is derived from an EMBL/GenBank/DDBJ whole genome shotgun (WGS) entry which is preliminary data.</text>
</comment>
<dbReference type="InterPro" id="IPR006311">
    <property type="entry name" value="TAT_signal"/>
</dbReference>
<accession>A0AAE3YXE6</accession>
<evidence type="ECO:0000256" key="1">
    <source>
        <dbReference type="SAM" id="Phobius"/>
    </source>
</evidence>
<protein>
    <submittedName>
        <fullName evidence="3">LPXTG-motif cell wall-anchored protein</fullName>
    </submittedName>
</protein>
<dbReference type="RefSeq" id="WP_310374392.1">
    <property type="nucleotide sequence ID" value="NZ_JAVDYB010000001.1"/>
</dbReference>
<dbReference type="Proteomes" id="UP001183643">
    <property type="component" value="Unassembled WGS sequence"/>
</dbReference>
<keyword evidence="1" id="KW-0812">Transmembrane</keyword>
<evidence type="ECO:0000313" key="4">
    <source>
        <dbReference type="Proteomes" id="UP001183643"/>
    </source>
</evidence>
<dbReference type="AlphaFoldDB" id="A0AAE3YXE6"/>
<keyword evidence="1" id="KW-0472">Membrane</keyword>
<name>A0AAE3YXE6_9ACTN</name>